<dbReference type="GO" id="GO:0005634">
    <property type="term" value="C:nucleus"/>
    <property type="evidence" value="ECO:0007669"/>
    <property type="project" value="TreeGrafter"/>
</dbReference>
<dbReference type="AlphaFoldDB" id="A0A016SF24"/>
<sequence>MTLKMLFALKSNMSVIKELCLSFQQQHGTLEALIYERIDDRYPDIAEDDVYQHLMALNVRWCCTGPNVIVNKHDWNKFYKRKEAKPIQDFPWLQIRDVPGIGRGVFAKVAIEKNAVVSDYRGNATSYDYADEILSKMSQKKREFFGLYMVEYSRKATTSCVLLQQTQHTERARKGRVPRFQATMPVVQPHWHHANLKLEKTIHTCFAKKQNQEGVVLLRATRDIKVGEQLLWDYGSMYRGAKLRKDCICSACDPVLTAGSTTDLCEKIGSSADLEESVRYQTNSQMPQQISRQRQEPQSTRRRLLYVAATANAAGLVASLDGYSSADEAYKQGRAFISGTQEPIVKLLKS</sequence>
<accession>A0A016SF24</accession>
<dbReference type="GO" id="GO:0006357">
    <property type="term" value="P:regulation of transcription by RNA polymerase II"/>
    <property type="evidence" value="ECO:0007669"/>
    <property type="project" value="TreeGrafter"/>
</dbReference>
<dbReference type="GO" id="GO:0043516">
    <property type="term" value="P:regulation of DNA damage response, signal transduction by p53 class mediator"/>
    <property type="evidence" value="ECO:0007669"/>
    <property type="project" value="TreeGrafter"/>
</dbReference>
<evidence type="ECO:0000259" key="1">
    <source>
        <dbReference type="PROSITE" id="PS50280"/>
    </source>
</evidence>
<dbReference type="EMBL" id="JARK01001574">
    <property type="protein sequence ID" value="EYB88987.1"/>
    <property type="molecule type" value="Genomic_DNA"/>
</dbReference>
<organism evidence="2 3">
    <name type="scientific">Ancylostoma ceylanicum</name>
    <dbReference type="NCBI Taxonomy" id="53326"/>
    <lineage>
        <taxon>Eukaryota</taxon>
        <taxon>Metazoa</taxon>
        <taxon>Ecdysozoa</taxon>
        <taxon>Nematoda</taxon>
        <taxon>Chromadorea</taxon>
        <taxon>Rhabditida</taxon>
        <taxon>Rhabditina</taxon>
        <taxon>Rhabditomorpha</taxon>
        <taxon>Strongyloidea</taxon>
        <taxon>Ancylostomatidae</taxon>
        <taxon>Ancylostomatinae</taxon>
        <taxon>Ancylostoma</taxon>
    </lineage>
</organism>
<dbReference type="GO" id="GO:0005700">
    <property type="term" value="C:polytene chromosome"/>
    <property type="evidence" value="ECO:0007669"/>
    <property type="project" value="TreeGrafter"/>
</dbReference>
<dbReference type="GO" id="GO:0042799">
    <property type="term" value="F:histone H4K20 methyltransferase activity"/>
    <property type="evidence" value="ECO:0007669"/>
    <property type="project" value="TreeGrafter"/>
</dbReference>
<evidence type="ECO:0000313" key="3">
    <source>
        <dbReference type="Proteomes" id="UP000024635"/>
    </source>
</evidence>
<feature type="domain" description="SET" evidence="1">
    <location>
        <begin position="91"/>
        <end position="235"/>
    </location>
</feature>
<dbReference type="SUPFAM" id="SSF82199">
    <property type="entry name" value="SET domain"/>
    <property type="match status" value="1"/>
</dbReference>
<comment type="caution">
    <text evidence="2">The sequence shown here is derived from an EMBL/GenBank/DDBJ whole genome shotgun (WGS) entry which is preliminary data.</text>
</comment>
<dbReference type="InterPro" id="IPR001214">
    <property type="entry name" value="SET_dom"/>
</dbReference>
<dbReference type="InterPro" id="IPR046341">
    <property type="entry name" value="SET_dom_sf"/>
</dbReference>
<dbReference type="Proteomes" id="UP000024635">
    <property type="component" value="Unassembled WGS sequence"/>
</dbReference>
<dbReference type="InterPro" id="IPR051760">
    <property type="entry name" value="KMT5A"/>
</dbReference>
<dbReference type="PROSITE" id="PS50280">
    <property type="entry name" value="SET"/>
    <property type="match status" value="1"/>
</dbReference>
<protein>
    <recommendedName>
        <fullName evidence="1">SET domain-containing protein</fullName>
    </recommendedName>
</protein>
<dbReference type="Gene3D" id="2.170.270.10">
    <property type="entry name" value="SET domain"/>
    <property type="match status" value="1"/>
</dbReference>
<keyword evidence="3" id="KW-1185">Reference proteome</keyword>
<dbReference type="Pfam" id="PF00856">
    <property type="entry name" value="SET"/>
    <property type="match status" value="1"/>
</dbReference>
<dbReference type="OrthoDB" id="5850751at2759"/>
<dbReference type="PANTHER" id="PTHR46167">
    <property type="entry name" value="N-LYSINE METHYLTRANSFERASE KMT5A"/>
    <property type="match status" value="1"/>
</dbReference>
<evidence type="ECO:0000313" key="2">
    <source>
        <dbReference type="EMBL" id="EYB88987.1"/>
    </source>
</evidence>
<dbReference type="PANTHER" id="PTHR46167:SF1">
    <property type="entry name" value="N-LYSINE METHYLTRANSFERASE KMT5A"/>
    <property type="match status" value="1"/>
</dbReference>
<reference evidence="3" key="1">
    <citation type="journal article" date="2015" name="Nat. Genet.">
        <title>The genome and transcriptome of the zoonotic hookworm Ancylostoma ceylanicum identify infection-specific gene families.</title>
        <authorList>
            <person name="Schwarz E.M."/>
            <person name="Hu Y."/>
            <person name="Antoshechkin I."/>
            <person name="Miller M.M."/>
            <person name="Sternberg P.W."/>
            <person name="Aroian R.V."/>
        </authorList>
    </citation>
    <scope>NUCLEOTIDE SEQUENCE</scope>
    <source>
        <strain evidence="3">HY135</strain>
    </source>
</reference>
<proteinExistence type="predicted"/>
<gene>
    <name evidence="2" type="primary">Acey_s0238.g3286</name>
    <name evidence="2" type="ORF">Y032_0238g3286</name>
</gene>
<name>A0A016SF24_9BILA</name>